<evidence type="ECO:0000313" key="2">
    <source>
        <dbReference type="EMBL" id="EPR35032.1"/>
    </source>
</evidence>
<dbReference type="eggNOG" id="ENOG5032J2N">
    <property type="taxonomic scope" value="Bacteria"/>
</dbReference>
<dbReference type="RefSeq" id="WP_020886281.1">
    <property type="nucleotide sequence ID" value="NZ_ATHI01000005.1"/>
</dbReference>
<evidence type="ECO:0000256" key="1">
    <source>
        <dbReference type="SAM" id="SignalP"/>
    </source>
</evidence>
<protein>
    <submittedName>
        <fullName evidence="2">Uncharacterized protein</fullName>
    </submittedName>
</protein>
<dbReference type="EMBL" id="ATHI01000005">
    <property type="protein sequence ID" value="EPR35032.1"/>
    <property type="molecule type" value="Genomic_DNA"/>
</dbReference>
<name>S7TCU1_9BACT</name>
<proteinExistence type="predicted"/>
<keyword evidence="3" id="KW-1185">Reference proteome</keyword>
<dbReference type="OrthoDB" id="5465394at2"/>
<feature type="signal peptide" evidence="1">
    <location>
        <begin position="1"/>
        <end position="19"/>
    </location>
</feature>
<evidence type="ECO:0000313" key="3">
    <source>
        <dbReference type="Proteomes" id="UP000014975"/>
    </source>
</evidence>
<dbReference type="AlphaFoldDB" id="S7TCU1"/>
<accession>S7TCU1</accession>
<sequence>MTRIMLIVAVLSLAAPASALTPGKPVDIRCAEDWKAGPVNVYGSYGTRHQFEVEVPPACAGKRIRYHFTGRAAAQAARCDAQVRYGSGGSSPRVEAFVSGMDEQAGEVPSVLSETERLVRVRCLSGDDDRPLNVRACVSCTPDTSAEDLFMRELQEFKSQ</sequence>
<feature type="chain" id="PRO_5004556931" evidence="1">
    <location>
        <begin position="20"/>
        <end position="160"/>
    </location>
</feature>
<keyword evidence="1" id="KW-0732">Signal</keyword>
<organism evidence="2 3">
    <name type="scientific">Alkalidesulfovibrio alkalitolerans DSM 16529</name>
    <dbReference type="NCBI Taxonomy" id="1121439"/>
    <lineage>
        <taxon>Bacteria</taxon>
        <taxon>Pseudomonadati</taxon>
        <taxon>Thermodesulfobacteriota</taxon>
        <taxon>Desulfovibrionia</taxon>
        <taxon>Desulfovibrionales</taxon>
        <taxon>Desulfovibrionaceae</taxon>
        <taxon>Alkalidesulfovibrio</taxon>
    </lineage>
</organism>
<gene>
    <name evidence="2" type="ORF">dsat_2395</name>
</gene>
<reference evidence="2 3" key="1">
    <citation type="journal article" date="2013" name="Genome Announc.">
        <title>Draft genome sequences for three mercury-methylating, sulfate-reducing bacteria.</title>
        <authorList>
            <person name="Brown S.D."/>
            <person name="Hurt R.A.Jr."/>
            <person name="Gilmour C.C."/>
            <person name="Elias D.A."/>
        </authorList>
    </citation>
    <scope>NUCLEOTIDE SEQUENCE [LARGE SCALE GENOMIC DNA]</scope>
    <source>
        <strain evidence="2 3">DSM 16529</strain>
    </source>
</reference>
<dbReference type="PATRIC" id="fig|1121439.3.peg.788"/>
<dbReference type="STRING" id="1121439.dsat_2395"/>
<comment type="caution">
    <text evidence="2">The sequence shown here is derived from an EMBL/GenBank/DDBJ whole genome shotgun (WGS) entry which is preliminary data.</text>
</comment>
<dbReference type="Proteomes" id="UP000014975">
    <property type="component" value="Unassembled WGS sequence"/>
</dbReference>